<gene>
    <name evidence="1" type="ORF">BDR25DRAFT_312483</name>
</gene>
<proteinExistence type="predicted"/>
<name>A0ACB6R2T9_9PLEO</name>
<evidence type="ECO:0000313" key="2">
    <source>
        <dbReference type="Proteomes" id="UP000799755"/>
    </source>
</evidence>
<dbReference type="Proteomes" id="UP000799755">
    <property type="component" value="Unassembled WGS sequence"/>
</dbReference>
<organism evidence="1 2">
    <name type="scientific">Lindgomyces ingoldianus</name>
    <dbReference type="NCBI Taxonomy" id="673940"/>
    <lineage>
        <taxon>Eukaryota</taxon>
        <taxon>Fungi</taxon>
        <taxon>Dikarya</taxon>
        <taxon>Ascomycota</taxon>
        <taxon>Pezizomycotina</taxon>
        <taxon>Dothideomycetes</taxon>
        <taxon>Pleosporomycetidae</taxon>
        <taxon>Pleosporales</taxon>
        <taxon>Lindgomycetaceae</taxon>
        <taxon>Lindgomyces</taxon>
    </lineage>
</organism>
<evidence type="ECO:0000313" key="1">
    <source>
        <dbReference type="EMBL" id="KAF2473415.1"/>
    </source>
</evidence>
<sequence length="237" mass="27167">MRPNISTSPALKRTPSPQNLLPTILVPSTATTESLKWKYLLSATSSTSSKWRYLDTSSLLPANAPTKHAHIIDLSSIDDELSSNPSIWDAVATVLFQAGPEMLEWFLHSRNKTFRFVRKEGLKDWNLIIWRKGCEVLIALFRPQSSKIKSKIFYEWDKIIRCMIGYNGSWSVYYGAWYGVTGDSLEEAWDDTFEKVNEGYPRESPKNERQMENVARSMAWYLLLAQSGKEKIMVDTT</sequence>
<reference evidence="1" key="1">
    <citation type="journal article" date="2020" name="Stud. Mycol.">
        <title>101 Dothideomycetes genomes: a test case for predicting lifestyles and emergence of pathogens.</title>
        <authorList>
            <person name="Haridas S."/>
            <person name="Albert R."/>
            <person name="Binder M."/>
            <person name="Bloem J."/>
            <person name="Labutti K."/>
            <person name="Salamov A."/>
            <person name="Andreopoulos B."/>
            <person name="Baker S."/>
            <person name="Barry K."/>
            <person name="Bills G."/>
            <person name="Bluhm B."/>
            <person name="Cannon C."/>
            <person name="Castanera R."/>
            <person name="Culley D."/>
            <person name="Daum C."/>
            <person name="Ezra D."/>
            <person name="Gonzalez J."/>
            <person name="Henrissat B."/>
            <person name="Kuo A."/>
            <person name="Liang C."/>
            <person name="Lipzen A."/>
            <person name="Lutzoni F."/>
            <person name="Magnuson J."/>
            <person name="Mondo S."/>
            <person name="Nolan M."/>
            <person name="Ohm R."/>
            <person name="Pangilinan J."/>
            <person name="Park H.-J."/>
            <person name="Ramirez L."/>
            <person name="Alfaro M."/>
            <person name="Sun H."/>
            <person name="Tritt A."/>
            <person name="Yoshinaga Y."/>
            <person name="Zwiers L.-H."/>
            <person name="Turgeon B."/>
            <person name="Goodwin S."/>
            <person name="Spatafora J."/>
            <person name="Crous P."/>
            <person name="Grigoriev I."/>
        </authorList>
    </citation>
    <scope>NUCLEOTIDE SEQUENCE</scope>
    <source>
        <strain evidence="1">ATCC 200398</strain>
    </source>
</reference>
<comment type="caution">
    <text evidence="1">The sequence shown here is derived from an EMBL/GenBank/DDBJ whole genome shotgun (WGS) entry which is preliminary data.</text>
</comment>
<accession>A0ACB6R2T9</accession>
<dbReference type="EMBL" id="MU003500">
    <property type="protein sequence ID" value="KAF2473415.1"/>
    <property type="molecule type" value="Genomic_DNA"/>
</dbReference>
<keyword evidence="2" id="KW-1185">Reference proteome</keyword>
<protein>
    <submittedName>
        <fullName evidence="1">Uncharacterized protein</fullName>
    </submittedName>
</protein>